<sequence length="170" mass="18348">MPYLSLPLPASHHHLRSPPAGDCRPPPSSPPKNFSGERFRRTQKCSPSPDLSDPIHHTSPRAAPASITPTQPSPLHHLSTTLAATLPFVPTTVTTNTTAITTTAAPTTTVTAISQPPSPSPHNHHTITTAIPLPPPPDHPQRCVWYISTKKGVFSFYKTAPMVHLAFKFV</sequence>
<accession>A0A699IBF5</accession>
<evidence type="ECO:0000256" key="1">
    <source>
        <dbReference type="SAM" id="MobiDB-lite"/>
    </source>
</evidence>
<dbReference type="EMBL" id="BKCJ010269094">
    <property type="protein sequence ID" value="GEZ35593.1"/>
    <property type="molecule type" value="Genomic_DNA"/>
</dbReference>
<proteinExistence type="predicted"/>
<protein>
    <submittedName>
        <fullName evidence="2">Uncharacterized protein</fullName>
    </submittedName>
</protein>
<name>A0A699IBF5_TANCI</name>
<comment type="caution">
    <text evidence="2">The sequence shown here is derived from an EMBL/GenBank/DDBJ whole genome shotgun (WGS) entry which is preliminary data.</text>
</comment>
<evidence type="ECO:0000313" key="2">
    <source>
        <dbReference type="EMBL" id="GEZ35593.1"/>
    </source>
</evidence>
<feature type="compositionally biased region" description="Low complexity" evidence="1">
    <location>
        <begin position="1"/>
        <end position="10"/>
    </location>
</feature>
<feature type="region of interest" description="Disordered" evidence="1">
    <location>
        <begin position="1"/>
        <end position="76"/>
    </location>
</feature>
<dbReference type="AlphaFoldDB" id="A0A699IBF5"/>
<organism evidence="2">
    <name type="scientific">Tanacetum cinerariifolium</name>
    <name type="common">Dalmatian daisy</name>
    <name type="synonym">Chrysanthemum cinerariifolium</name>
    <dbReference type="NCBI Taxonomy" id="118510"/>
    <lineage>
        <taxon>Eukaryota</taxon>
        <taxon>Viridiplantae</taxon>
        <taxon>Streptophyta</taxon>
        <taxon>Embryophyta</taxon>
        <taxon>Tracheophyta</taxon>
        <taxon>Spermatophyta</taxon>
        <taxon>Magnoliopsida</taxon>
        <taxon>eudicotyledons</taxon>
        <taxon>Gunneridae</taxon>
        <taxon>Pentapetalae</taxon>
        <taxon>asterids</taxon>
        <taxon>campanulids</taxon>
        <taxon>Asterales</taxon>
        <taxon>Asteraceae</taxon>
        <taxon>Asteroideae</taxon>
        <taxon>Anthemideae</taxon>
        <taxon>Anthemidinae</taxon>
        <taxon>Tanacetum</taxon>
    </lineage>
</organism>
<reference evidence="2" key="1">
    <citation type="journal article" date="2019" name="Sci. Rep.">
        <title>Draft genome of Tanacetum cinerariifolium, the natural source of mosquito coil.</title>
        <authorList>
            <person name="Yamashiro T."/>
            <person name="Shiraishi A."/>
            <person name="Satake H."/>
            <person name="Nakayama K."/>
        </authorList>
    </citation>
    <scope>NUCLEOTIDE SEQUENCE</scope>
</reference>
<gene>
    <name evidence="2" type="ORF">Tci_507566</name>
</gene>